<name>A0A1I2LCJ3_9FLAO</name>
<organism evidence="9 10">
    <name type="scientific">Salegentibacter agarivorans</name>
    <dbReference type="NCBI Taxonomy" id="345907"/>
    <lineage>
        <taxon>Bacteria</taxon>
        <taxon>Pseudomonadati</taxon>
        <taxon>Bacteroidota</taxon>
        <taxon>Flavobacteriia</taxon>
        <taxon>Flavobacteriales</taxon>
        <taxon>Flavobacteriaceae</taxon>
        <taxon>Salegentibacter</taxon>
    </lineage>
</organism>
<keyword evidence="6 7" id="KW-0961">Cell wall biogenesis/degradation</keyword>
<dbReference type="Gene3D" id="1.10.101.10">
    <property type="entry name" value="PGBD-like superfamily/PGBD"/>
    <property type="match status" value="1"/>
</dbReference>
<evidence type="ECO:0000256" key="7">
    <source>
        <dbReference type="PROSITE-ProRule" id="PRU01373"/>
    </source>
</evidence>
<evidence type="ECO:0000256" key="3">
    <source>
        <dbReference type="ARBA" id="ARBA00022679"/>
    </source>
</evidence>
<feature type="active site" description="Proton donor/acceptor" evidence="7">
    <location>
        <position position="455"/>
    </location>
</feature>
<dbReference type="PANTHER" id="PTHR41533:SF2">
    <property type="entry name" value="BLR7131 PROTEIN"/>
    <property type="match status" value="1"/>
</dbReference>
<dbReference type="Pfam" id="PF03734">
    <property type="entry name" value="YkuD"/>
    <property type="match status" value="1"/>
</dbReference>
<dbReference type="InterPro" id="IPR052905">
    <property type="entry name" value="LD-transpeptidase_YkuD-like"/>
</dbReference>
<dbReference type="Pfam" id="PF20142">
    <property type="entry name" value="Scaffold"/>
    <property type="match status" value="1"/>
</dbReference>
<comment type="similarity">
    <text evidence="2">Belongs to the YkuD family.</text>
</comment>
<keyword evidence="10" id="KW-1185">Reference proteome</keyword>
<reference evidence="10" key="1">
    <citation type="submission" date="2016-10" db="EMBL/GenBank/DDBJ databases">
        <authorList>
            <person name="Varghese N."/>
            <person name="Submissions S."/>
        </authorList>
    </citation>
    <scope>NUCLEOTIDE SEQUENCE [LARGE SCALE GENOMIC DNA]</scope>
    <source>
        <strain evidence="10">DSM 23515</strain>
    </source>
</reference>
<dbReference type="InterPro" id="IPR002477">
    <property type="entry name" value="Peptidoglycan-bd-like"/>
</dbReference>
<proteinExistence type="inferred from homology"/>
<dbReference type="EMBL" id="FOOH01000008">
    <property type="protein sequence ID" value="SFF76200.1"/>
    <property type="molecule type" value="Genomic_DNA"/>
</dbReference>
<dbReference type="GO" id="GO:0009252">
    <property type="term" value="P:peptidoglycan biosynthetic process"/>
    <property type="evidence" value="ECO:0007669"/>
    <property type="project" value="UniProtKB-UniPathway"/>
</dbReference>
<accession>A0A1I2LCJ3</accession>
<evidence type="ECO:0000256" key="1">
    <source>
        <dbReference type="ARBA" id="ARBA00004752"/>
    </source>
</evidence>
<dbReference type="SUPFAM" id="SSF141523">
    <property type="entry name" value="L,D-transpeptidase catalytic domain-like"/>
    <property type="match status" value="1"/>
</dbReference>
<dbReference type="CDD" id="cd16913">
    <property type="entry name" value="YkuD_like"/>
    <property type="match status" value="1"/>
</dbReference>
<dbReference type="Gene3D" id="2.40.440.10">
    <property type="entry name" value="L,D-transpeptidase catalytic domain-like"/>
    <property type="match status" value="1"/>
</dbReference>
<dbReference type="Pfam" id="PF01471">
    <property type="entry name" value="PG_binding_1"/>
    <property type="match status" value="1"/>
</dbReference>
<dbReference type="GO" id="GO:0004180">
    <property type="term" value="F:carboxypeptidase activity"/>
    <property type="evidence" value="ECO:0007669"/>
    <property type="project" value="UniProtKB-ARBA"/>
</dbReference>
<keyword evidence="5 7" id="KW-0573">Peptidoglycan synthesis</keyword>
<dbReference type="InterPro" id="IPR036366">
    <property type="entry name" value="PGBDSf"/>
</dbReference>
<sequence>MNLLFPMKFFKFLMLFFFAFLISCGDDKNREPGIETAKEEEAEVIEKLASADLIARKFPEISNSVGNIALQHANLLDSIYSKRDYTPIWTDRALREDLYRSIERSTEDGLEPEDYHLTYLQNSLANLSQLDDEERSLTEIILTDAFLGLASDYNSGKLNPKEIYSIWGVESNKINLPGLLEYGVQQNDILAAIDSVVPKHEVYKGLKRSLKQYRELAENEENSTIISEEGENIKADEKDSRIPNIKRRLKELGYWDKEIIDTATVYDEALQNAVKEYQEKYGIETDGVIGGGTIKTLNKTYQDRLEQILVNLERWRWYPKDLGDQHIVVNIANYRLHFVRNGDTVATHRTMVGTEARKTPVFSDEVEHIVYNPTWTIPPTIKSKDVIPSAKKDPNYISRKNYSIFNRSGQRLAPSEVDWSSSEVKAYTFRQEAGPANPLGLVKIIYPNEYMIYLHDTPSKSLFNKNLRAQSSGCVRVQDVLELAKMLLSDQPKYDNEKIKEILDSGRTTTIKVTQNVKVHHLYWTAWNENGSTRFAEDIYKRDAAIYKLLTAN</sequence>
<dbReference type="InterPro" id="IPR036365">
    <property type="entry name" value="PGBD-like_sf"/>
</dbReference>
<dbReference type="SUPFAM" id="SSF47090">
    <property type="entry name" value="PGBD-like"/>
    <property type="match status" value="1"/>
</dbReference>
<evidence type="ECO:0000259" key="8">
    <source>
        <dbReference type="PROSITE" id="PS52029"/>
    </source>
</evidence>
<evidence type="ECO:0000256" key="6">
    <source>
        <dbReference type="ARBA" id="ARBA00023316"/>
    </source>
</evidence>
<keyword evidence="4 7" id="KW-0133">Cell shape</keyword>
<dbReference type="InterPro" id="IPR045380">
    <property type="entry name" value="LD_TPept_scaffold_dom"/>
</dbReference>
<evidence type="ECO:0000313" key="10">
    <source>
        <dbReference type="Proteomes" id="UP000199116"/>
    </source>
</evidence>
<evidence type="ECO:0000313" key="9">
    <source>
        <dbReference type="EMBL" id="SFF76200.1"/>
    </source>
</evidence>
<gene>
    <name evidence="9" type="ORF">SAMN04488033_10812</name>
</gene>
<evidence type="ECO:0000256" key="4">
    <source>
        <dbReference type="ARBA" id="ARBA00022960"/>
    </source>
</evidence>
<dbReference type="InterPro" id="IPR005490">
    <property type="entry name" value="LD_TPept_cat_dom"/>
</dbReference>
<comment type="pathway">
    <text evidence="1 7">Cell wall biogenesis; peptidoglycan biosynthesis.</text>
</comment>
<feature type="domain" description="L,D-TPase catalytic" evidence="8">
    <location>
        <begin position="325"/>
        <end position="502"/>
    </location>
</feature>
<dbReference type="GO" id="GO:0008360">
    <property type="term" value="P:regulation of cell shape"/>
    <property type="evidence" value="ECO:0007669"/>
    <property type="project" value="UniProtKB-UniRule"/>
</dbReference>
<dbReference type="Proteomes" id="UP000199116">
    <property type="component" value="Unassembled WGS sequence"/>
</dbReference>
<dbReference type="PROSITE" id="PS52029">
    <property type="entry name" value="LD_TPASE"/>
    <property type="match status" value="1"/>
</dbReference>
<protein>
    <submittedName>
        <fullName evidence="9">Murein L,D-transpeptidase YcbB/YkuD</fullName>
    </submittedName>
</protein>
<dbReference type="GO" id="GO:0071555">
    <property type="term" value="P:cell wall organization"/>
    <property type="evidence" value="ECO:0007669"/>
    <property type="project" value="UniProtKB-UniRule"/>
</dbReference>
<evidence type="ECO:0000256" key="5">
    <source>
        <dbReference type="ARBA" id="ARBA00022984"/>
    </source>
</evidence>
<dbReference type="AlphaFoldDB" id="A0A1I2LCJ3"/>
<dbReference type="InterPro" id="IPR038063">
    <property type="entry name" value="Transpep_catalytic_dom"/>
</dbReference>
<feature type="active site" description="Nucleophile" evidence="7">
    <location>
        <position position="474"/>
    </location>
</feature>
<dbReference type="GO" id="GO:0016740">
    <property type="term" value="F:transferase activity"/>
    <property type="evidence" value="ECO:0007669"/>
    <property type="project" value="UniProtKB-KW"/>
</dbReference>
<keyword evidence="3" id="KW-0808">Transferase</keyword>
<dbReference type="UniPathway" id="UPA00219"/>
<evidence type="ECO:0000256" key="2">
    <source>
        <dbReference type="ARBA" id="ARBA00005992"/>
    </source>
</evidence>
<dbReference type="PANTHER" id="PTHR41533">
    <property type="entry name" value="L,D-TRANSPEPTIDASE HI_1667-RELATED"/>
    <property type="match status" value="1"/>
</dbReference>